<organism evidence="5 6">
    <name type="scientific">Lolium multiflorum</name>
    <name type="common">Italian ryegrass</name>
    <name type="synonym">Lolium perenne subsp. multiflorum</name>
    <dbReference type="NCBI Taxonomy" id="4521"/>
    <lineage>
        <taxon>Eukaryota</taxon>
        <taxon>Viridiplantae</taxon>
        <taxon>Streptophyta</taxon>
        <taxon>Embryophyta</taxon>
        <taxon>Tracheophyta</taxon>
        <taxon>Spermatophyta</taxon>
        <taxon>Magnoliopsida</taxon>
        <taxon>Liliopsida</taxon>
        <taxon>Poales</taxon>
        <taxon>Poaceae</taxon>
        <taxon>BOP clade</taxon>
        <taxon>Pooideae</taxon>
        <taxon>Poodae</taxon>
        <taxon>Poeae</taxon>
        <taxon>Poeae Chloroplast Group 2 (Poeae type)</taxon>
        <taxon>Loliodinae</taxon>
        <taxon>Loliinae</taxon>
        <taxon>Lolium</taxon>
    </lineage>
</organism>
<dbReference type="SUPFAM" id="SSF54695">
    <property type="entry name" value="POZ domain"/>
    <property type="match status" value="1"/>
</dbReference>
<dbReference type="InterPro" id="IPR000210">
    <property type="entry name" value="BTB/POZ_dom"/>
</dbReference>
<dbReference type="PROSITE" id="PS50097">
    <property type="entry name" value="BTB"/>
    <property type="match status" value="1"/>
</dbReference>
<dbReference type="Proteomes" id="UP001231189">
    <property type="component" value="Unassembled WGS sequence"/>
</dbReference>
<dbReference type="Gene3D" id="2.60.210.10">
    <property type="entry name" value="Apoptosis, Tumor Necrosis Factor Receptor Associated Protein 2, Chain A"/>
    <property type="match status" value="1"/>
</dbReference>
<dbReference type="Gene3D" id="3.30.710.10">
    <property type="entry name" value="Potassium Channel Kv1.1, Chain A"/>
    <property type="match status" value="1"/>
</dbReference>
<dbReference type="SMART" id="SM00225">
    <property type="entry name" value="BTB"/>
    <property type="match status" value="1"/>
</dbReference>
<dbReference type="InterPro" id="IPR008974">
    <property type="entry name" value="TRAF-like"/>
</dbReference>
<evidence type="ECO:0000256" key="1">
    <source>
        <dbReference type="ARBA" id="ARBA00004906"/>
    </source>
</evidence>
<evidence type="ECO:0000259" key="3">
    <source>
        <dbReference type="PROSITE" id="PS50097"/>
    </source>
</evidence>
<dbReference type="PANTHER" id="PTHR26379:SF512">
    <property type="entry name" value="BTB DOMAIN-CONTAINING PROTEIN"/>
    <property type="match status" value="1"/>
</dbReference>
<dbReference type="CDD" id="cd00121">
    <property type="entry name" value="MATH"/>
    <property type="match status" value="1"/>
</dbReference>
<dbReference type="Pfam" id="PF22486">
    <property type="entry name" value="MATH_2"/>
    <property type="match status" value="1"/>
</dbReference>
<comment type="similarity">
    <text evidence="2">Belongs to the Tdpoz family.</text>
</comment>
<dbReference type="InterPro" id="IPR045005">
    <property type="entry name" value="BPM1-6"/>
</dbReference>
<gene>
    <name evidence="5" type="ORF">QYE76_066003</name>
</gene>
<dbReference type="InterPro" id="IPR011333">
    <property type="entry name" value="SKP1/BTB/POZ_sf"/>
</dbReference>
<dbReference type="GO" id="GO:0016567">
    <property type="term" value="P:protein ubiquitination"/>
    <property type="evidence" value="ECO:0007669"/>
    <property type="project" value="InterPro"/>
</dbReference>
<dbReference type="Pfam" id="PF00651">
    <property type="entry name" value="BTB"/>
    <property type="match status" value="1"/>
</dbReference>
<protein>
    <submittedName>
        <fullName evidence="5">Uncharacterized protein</fullName>
    </submittedName>
</protein>
<sequence>MANSSSLSSSGGEHRSRTASAIVARAGPVSGSHDLKIDGYSKSKGLGNSNFIASEAFAIGGRRWRLQYYPDGFYGYPEWISFYLCLDSEDENPVNVQFQISLLDHDGNPVPEYTKVSRTCDFSKKRKTMMYGFVQFIRATELEESVYLKDDIFSVRCDMTVPQKVYTEPIPASDGMAPPHEMFQHLGQLLSTGEGADVTFEVGKEMIPAHRCILAARSSVFKAELLGPMKEKTDACIRLDGIEARVFKAMLHFIYTNSLPHIDVGDEIAMAQHLLVLADRYILGRLKLICEDMLHRYIDTSTVATTLTLAEQHGCGGLKHACLKFLGSRDNFNALMASDGFEHLSRSCPSLIKNLVANRHN</sequence>
<evidence type="ECO:0000256" key="2">
    <source>
        <dbReference type="ARBA" id="ARBA00010846"/>
    </source>
</evidence>
<reference evidence="5" key="1">
    <citation type="submission" date="2023-07" db="EMBL/GenBank/DDBJ databases">
        <title>A chromosome-level genome assembly of Lolium multiflorum.</title>
        <authorList>
            <person name="Chen Y."/>
            <person name="Copetti D."/>
            <person name="Kolliker R."/>
            <person name="Studer B."/>
        </authorList>
    </citation>
    <scope>NUCLEOTIDE SEQUENCE</scope>
    <source>
        <strain evidence="5">02402/16</strain>
        <tissue evidence="5">Leaf</tissue>
    </source>
</reference>
<evidence type="ECO:0000313" key="6">
    <source>
        <dbReference type="Proteomes" id="UP001231189"/>
    </source>
</evidence>
<feature type="domain" description="BTB" evidence="3">
    <location>
        <begin position="196"/>
        <end position="263"/>
    </location>
</feature>
<evidence type="ECO:0000259" key="4">
    <source>
        <dbReference type="PROSITE" id="PS50144"/>
    </source>
</evidence>
<dbReference type="SUPFAM" id="SSF49599">
    <property type="entry name" value="TRAF domain-like"/>
    <property type="match status" value="1"/>
</dbReference>
<dbReference type="InterPro" id="IPR002083">
    <property type="entry name" value="MATH/TRAF_dom"/>
</dbReference>
<comment type="caution">
    <text evidence="5">The sequence shown here is derived from an EMBL/GenBank/DDBJ whole genome shotgun (WGS) entry which is preliminary data.</text>
</comment>
<evidence type="ECO:0000313" key="5">
    <source>
        <dbReference type="EMBL" id="KAK1648198.1"/>
    </source>
</evidence>
<keyword evidence="6" id="KW-1185">Reference proteome</keyword>
<dbReference type="PROSITE" id="PS50144">
    <property type="entry name" value="MATH"/>
    <property type="match status" value="1"/>
</dbReference>
<comment type="pathway">
    <text evidence="1">Protein modification; protein ubiquitination.</text>
</comment>
<name>A0AAD8W9E4_LOLMU</name>
<dbReference type="Gene3D" id="1.25.40.420">
    <property type="match status" value="1"/>
</dbReference>
<dbReference type="AlphaFoldDB" id="A0AAD8W9E4"/>
<dbReference type="PANTHER" id="PTHR26379">
    <property type="entry name" value="BTB/POZ AND MATH DOMAIN-CONTAINING PROTEIN 1"/>
    <property type="match status" value="1"/>
</dbReference>
<dbReference type="EMBL" id="JAUUTY010000004">
    <property type="protein sequence ID" value="KAK1648198.1"/>
    <property type="molecule type" value="Genomic_DNA"/>
</dbReference>
<proteinExistence type="inferred from homology"/>
<accession>A0AAD8W9E4</accession>
<dbReference type="Pfam" id="PF24570">
    <property type="entry name" value="BACK_BPM_SPOP"/>
    <property type="match status" value="1"/>
</dbReference>
<dbReference type="SMART" id="SM00061">
    <property type="entry name" value="MATH"/>
    <property type="match status" value="1"/>
</dbReference>
<feature type="domain" description="MATH" evidence="4">
    <location>
        <begin position="30"/>
        <end position="159"/>
    </location>
</feature>
<dbReference type="InterPro" id="IPR056423">
    <property type="entry name" value="BACK_BPM_SPOP"/>
</dbReference>